<dbReference type="InterPro" id="IPR014752">
    <property type="entry name" value="Arrestin-like_C"/>
</dbReference>
<feature type="non-terminal residue" evidence="6">
    <location>
        <position position="1"/>
    </location>
</feature>
<dbReference type="GO" id="GO:0031625">
    <property type="term" value="F:ubiquitin protein ligase binding"/>
    <property type="evidence" value="ECO:0007669"/>
    <property type="project" value="TreeGrafter"/>
</dbReference>
<dbReference type="Pfam" id="PF02752">
    <property type="entry name" value="Arrestin_C"/>
    <property type="match status" value="1"/>
</dbReference>
<comment type="subunit">
    <text evidence="2">Interacts with hulA.</text>
</comment>
<proteinExistence type="inferred from homology"/>
<feature type="domain" description="Arrestin-like N-terminal" evidence="4">
    <location>
        <begin position="17"/>
        <end position="115"/>
    </location>
</feature>
<dbReference type="Proteomes" id="UP000800097">
    <property type="component" value="Unassembled WGS sequence"/>
</dbReference>
<name>A0A6A6JVI5_WESOR</name>
<feature type="compositionally biased region" description="Low complexity" evidence="3">
    <location>
        <begin position="533"/>
        <end position="549"/>
    </location>
</feature>
<gene>
    <name evidence="6" type="ORF">EI97DRAFT_371539</name>
</gene>
<dbReference type="InterPro" id="IPR011022">
    <property type="entry name" value="Arrestin_C-like"/>
</dbReference>
<keyword evidence="7" id="KW-1185">Reference proteome</keyword>
<dbReference type="Pfam" id="PF00339">
    <property type="entry name" value="Arrestin_N"/>
    <property type="match status" value="1"/>
</dbReference>
<dbReference type="OrthoDB" id="2333384at2759"/>
<dbReference type="EMBL" id="ML986486">
    <property type="protein sequence ID" value="KAF2279756.1"/>
    <property type="molecule type" value="Genomic_DNA"/>
</dbReference>
<evidence type="ECO:0000256" key="3">
    <source>
        <dbReference type="SAM" id="MobiDB-lite"/>
    </source>
</evidence>
<dbReference type="GO" id="GO:0005886">
    <property type="term" value="C:plasma membrane"/>
    <property type="evidence" value="ECO:0007669"/>
    <property type="project" value="TreeGrafter"/>
</dbReference>
<evidence type="ECO:0000259" key="4">
    <source>
        <dbReference type="Pfam" id="PF00339"/>
    </source>
</evidence>
<comment type="similarity">
    <text evidence="1">Belongs to the arrestin family.</text>
</comment>
<dbReference type="InterPro" id="IPR050357">
    <property type="entry name" value="Arrestin_domain-protein"/>
</dbReference>
<dbReference type="SUPFAM" id="SSF81296">
    <property type="entry name" value="E set domains"/>
    <property type="match status" value="1"/>
</dbReference>
<evidence type="ECO:0000313" key="6">
    <source>
        <dbReference type="EMBL" id="KAF2279756.1"/>
    </source>
</evidence>
<dbReference type="InterPro" id="IPR014756">
    <property type="entry name" value="Ig_E-set"/>
</dbReference>
<evidence type="ECO:0000256" key="1">
    <source>
        <dbReference type="ARBA" id="ARBA00005298"/>
    </source>
</evidence>
<dbReference type="PANTHER" id="PTHR11188">
    <property type="entry name" value="ARRESTIN DOMAIN CONTAINING PROTEIN"/>
    <property type="match status" value="1"/>
</dbReference>
<feature type="region of interest" description="Disordered" evidence="3">
    <location>
        <begin position="457"/>
        <end position="571"/>
    </location>
</feature>
<evidence type="ECO:0000256" key="2">
    <source>
        <dbReference type="ARBA" id="ARBA00038766"/>
    </source>
</evidence>
<accession>A0A6A6JVI5</accession>
<dbReference type="InterPro" id="IPR011021">
    <property type="entry name" value="Arrestin-like_N"/>
</dbReference>
<dbReference type="GO" id="GO:0030674">
    <property type="term" value="F:protein-macromolecule adaptor activity"/>
    <property type="evidence" value="ECO:0007669"/>
    <property type="project" value="TreeGrafter"/>
</dbReference>
<dbReference type="RefSeq" id="XP_033657295.1">
    <property type="nucleotide sequence ID" value="XM_033795299.1"/>
</dbReference>
<feature type="compositionally biased region" description="Polar residues" evidence="3">
    <location>
        <begin position="480"/>
        <end position="492"/>
    </location>
</feature>
<dbReference type="GO" id="GO:0070086">
    <property type="term" value="P:ubiquitin-dependent endocytosis"/>
    <property type="evidence" value="ECO:0007669"/>
    <property type="project" value="TreeGrafter"/>
</dbReference>
<feature type="compositionally biased region" description="Low complexity" evidence="3">
    <location>
        <begin position="499"/>
        <end position="523"/>
    </location>
</feature>
<dbReference type="AlphaFoldDB" id="A0A6A6JVI5"/>
<dbReference type="GeneID" id="54548474"/>
<evidence type="ECO:0000313" key="7">
    <source>
        <dbReference type="Proteomes" id="UP000800097"/>
    </source>
</evidence>
<dbReference type="GO" id="GO:0005829">
    <property type="term" value="C:cytosol"/>
    <property type="evidence" value="ECO:0007669"/>
    <property type="project" value="TreeGrafter"/>
</dbReference>
<sequence length="571" mass="63401">RPDSKYVVFEGLPHASPAQEVSGKVVINACGSIKVKQLRLDLIRRQKVSWPTQHHLKDKTILTKRAASSKKTSPLEHVDLLPLAESGSYKLSRGAHELPFSFTLPGDTEESIEGHEDWWNVYELRATLVKGPLGRTVKESCHLRVIRTQGDEDWVPVPYTVQNHWTGKCIYDVLVPNTKAVMGGKMEAEFTVTLLNPALEIIRYTASILEQVQLFCSYDSGYRPDLRADHVAMKEKSWTLPEDSKRTNPDDLEFWDVERLENDGHRFKCRFDLPNNLRECRQTADIEDIRVRHKLILRCYILNPEGHTSALEIKIPIHLFISPILPPNDDHRVPTNPDLITSAAEQVQERLAPPPTYGERHLDILFSGIDPDDFLTPMAPGSAAASGTNTPFLVASRATSSEHLPLAMPEGRADTQQQGEHDVDALVNRLDALQRTPLAQRDFDLRALSRIPSYNTAVRTPAPRDSALIAPTYTDPPSRPSSQIYTESTLASSPPAARTNSTISTSSDSSSTSACSAASASESPKTSIEHVSEQAMQAASSEQPSSSSPLVKDTQSRSPPNPFRRILRSVH</sequence>
<dbReference type="Gene3D" id="2.60.40.640">
    <property type="match status" value="1"/>
</dbReference>
<evidence type="ECO:0000259" key="5">
    <source>
        <dbReference type="Pfam" id="PF02752"/>
    </source>
</evidence>
<dbReference type="PANTHER" id="PTHR11188:SF17">
    <property type="entry name" value="FI21816P1"/>
    <property type="match status" value="1"/>
</dbReference>
<feature type="domain" description="Arrestin C-terminal-like" evidence="5">
    <location>
        <begin position="165"/>
        <end position="323"/>
    </location>
</feature>
<organism evidence="6 7">
    <name type="scientific">Westerdykella ornata</name>
    <dbReference type="NCBI Taxonomy" id="318751"/>
    <lineage>
        <taxon>Eukaryota</taxon>
        <taxon>Fungi</taxon>
        <taxon>Dikarya</taxon>
        <taxon>Ascomycota</taxon>
        <taxon>Pezizomycotina</taxon>
        <taxon>Dothideomycetes</taxon>
        <taxon>Pleosporomycetidae</taxon>
        <taxon>Pleosporales</taxon>
        <taxon>Sporormiaceae</taxon>
        <taxon>Westerdykella</taxon>
    </lineage>
</organism>
<reference evidence="6" key="1">
    <citation type="journal article" date="2020" name="Stud. Mycol.">
        <title>101 Dothideomycetes genomes: a test case for predicting lifestyles and emergence of pathogens.</title>
        <authorList>
            <person name="Haridas S."/>
            <person name="Albert R."/>
            <person name="Binder M."/>
            <person name="Bloem J."/>
            <person name="Labutti K."/>
            <person name="Salamov A."/>
            <person name="Andreopoulos B."/>
            <person name="Baker S."/>
            <person name="Barry K."/>
            <person name="Bills G."/>
            <person name="Bluhm B."/>
            <person name="Cannon C."/>
            <person name="Castanera R."/>
            <person name="Culley D."/>
            <person name="Daum C."/>
            <person name="Ezra D."/>
            <person name="Gonzalez J."/>
            <person name="Henrissat B."/>
            <person name="Kuo A."/>
            <person name="Liang C."/>
            <person name="Lipzen A."/>
            <person name="Lutzoni F."/>
            <person name="Magnuson J."/>
            <person name="Mondo S."/>
            <person name="Nolan M."/>
            <person name="Ohm R."/>
            <person name="Pangilinan J."/>
            <person name="Park H.-J."/>
            <person name="Ramirez L."/>
            <person name="Alfaro M."/>
            <person name="Sun H."/>
            <person name="Tritt A."/>
            <person name="Yoshinaga Y."/>
            <person name="Zwiers L.-H."/>
            <person name="Turgeon B."/>
            <person name="Goodwin S."/>
            <person name="Spatafora J."/>
            <person name="Crous P."/>
            <person name="Grigoriev I."/>
        </authorList>
    </citation>
    <scope>NUCLEOTIDE SEQUENCE</scope>
    <source>
        <strain evidence="6">CBS 379.55</strain>
    </source>
</reference>
<protein>
    <submittedName>
        <fullName evidence="6">Uncharacterized protein</fullName>
    </submittedName>
</protein>